<sequence>MLSLLRHRTKSRKFKDYECIRDRCMWKVRETPDENNRNKRQPSSEQYAVTLVLYCTRMLYNGELCLTALRCVNVRNAERPCRWAAFRTSLKNICKRFDRTFKHSDLRNIAEVALCVTALRFEGESFEPKLLEQIEENFYRGAPPNWLNFYISEQEQAKESGGIIKRDGYDRLVEKIQKRKKHPGKSTVKLFHQPGCGGTTLAMQVLWGLRKSFRCAEVLTSSPLDIANVADEVINLYTEGSRDHQNTVLLLVNDEQILENLQDSIMKKIAKRKIPVCTSMSVVIFLSCIRKVSVVQKDNVALKGVLSDTEKQKLDEKKKELSLKYGDKCKQWHGFNIMQTNFSSDYVQQACKVFSTDRRADRPQKTELVDCLSLLNGYVPGSYLTESQCLDFLKHDDDNSGDLEDRMEPFSHLITFQQDKRSGRKVSMAHPMIAQRCTELMAEAGVTRSDTALKLISLYSNEDPPYLLGFVKDMLTKREPKKEENLIYLCSNEVPSYLPGSVKDTLTRREPEKEENPISGTETDKDKEWFSRLILDIKQKEGNAKSASVLEEASKRFDKNPFFPQALARFYYIELNDYQLAEMWAKRAKERDPENSFVADTLGQVHKKHLKICLKKLSPSSEILKIAKKAIEAFKHEEELAENEIKEHGTKVFNTAGKLGCLEVYNLLRYHDNDLLSRDEVEQKCTFLEKYVIYSKPAMMKNYATNIAKAIESYRYFGVSQPKQFKQTDMDFIQKLKQILADTSTVLLSCLDREYTESLKVKKITTWWEEIFRPSSSEFEPNMPLGPKDKPELHLVSLLLCWPTDGEDKCEILSQVIQCMHKSYTREYKAYFQSRYLRPLFFIGKGQGLDRIVHGKVLKGLFPKGKEDWSNEKIFQHPMVQEHLLQVEGVVRDYRIYATIAGKEIKVKANLRNSLMRTCQVSFYLGVTIRGPVAFGIQTNSRNNAEFVPEMDISNPGPSISIQSSCTDTMRASDQHFVDRHQTALINGVSDTEFILCKLKNMNLISNDTYKDISVLNTTANQMKGILQCLTWPRAKDALLDILKGMKSMKPLLRDLEETE</sequence>
<dbReference type="EMBL" id="CM011697">
    <property type="protein sequence ID" value="TMS02262.1"/>
    <property type="molecule type" value="Genomic_DNA"/>
</dbReference>
<evidence type="ECO:0000313" key="1">
    <source>
        <dbReference type="EMBL" id="TMS02262.1"/>
    </source>
</evidence>
<name>A0ACD3Q558_LARCR</name>
<reference evidence="1" key="1">
    <citation type="submission" date="2018-11" db="EMBL/GenBank/DDBJ databases">
        <title>The sequence and de novo assembly of Larimichthys crocea genome using PacBio and Hi-C technologies.</title>
        <authorList>
            <person name="Xu P."/>
            <person name="Chen B."/>
            <person name="Zhou Z."/>
            <person name="Ke Q."/>
            <person name="Wu Y."/>
            <person name="Bai H."/>
            <person name="Pu F."/>
        </authorList>
    </citation>
    <scope>NUCLEOTIDE SEQUENCE</scope>
    <source>
        <tissue evidence="1">Muscle</tissue>
    </source>
</reference>
<evidence type="ECO:0000313" key="2">
    <source>
        <dbReference type="Proteomes" id="UP000793456"/>
    </source>
</evidence>
<protein>
    <submittedName>
        <fullName evidence="1">Uncharacterized protein</fullName>
    </submittedName>
</protein>
<keyword evidence="2" id="KW-1185">Reference proteome</keyword>
<gene>
    <name evidence="1" type="ORF">E3U43_007802</name>
</gene>
<proteinExistence type="predicted"/>
<dbReference type="Proteomes" id="UP000793456">
    <property type="component" value="Chromosome XXIV"/>
</dbReference>
<accession>A0ACD3Q558</accession>
<organism evidence="1 2">
    <name type="scientific">Larimichthys crocea</name>
    <name type="common">Large yellow croaker</name>
    <name type="synonym">Pseudosciaena crocea</name>
    <dbReference type="NCBI Taxonomy" id="215358"/>
    <lineage>
        <taxon>Eukaryota</taxon>
        <taxon>Metazoa</taxon>
        <taxon>Chordata</taxon>
        <taxon>Craniata</taxon>
        <taxon>Vertebrata</taxon>
        <taxon>Euteleostomi</taxon>
        <taxon>Actinopterygii</taxon>
        <taxon>Neopterygii</taxon>
        <taxon>Teleostei</taxon>
        <taxon>Neoteleostei</taxon>
        <taxon>Acanthomorphata</taxon>
        <taxon>Eupercaria</taxon>
        <taxon>Sciaenidae</taxon>
        <taxon>Larimichthys</taxon>
    </lineage>
</organism>
<comment type="caution">
    <text evidence="1">The sequence shown here is derived from an EMBL/GenBank/DDBJ whole genome shotgun (WGS) entry which is preliminary data.</text>
</comment>